<accession>A0A4S3B3Q0</accession>
<dbReference type="GO" id="GO:0016020">
    <property type="term" value="C:membrane"/>
    <property type="evidence" value="ECO:0007669"/>
    <property type="project" value="TreeGrafter"/>
</dbReference>
<evidence type="ECO:0000259" key="1">
    <source>
        <dbReference type="Pfam" id="PF00561"/>
    </source>
</evidence>
<keyword evidence="3" id="KW-1185">Reference proteome</keyword>
<dbReference type="EMBL" id="SDGV01000008">
    <property type="protein sequence ID" value="THB61764.1"/>
    <property type="molecule type" value="Genomic_DNA"/>
</dbReference>
<protein>
    <submittedName>
        <fullName evidence="2">Alpha/beta hydrolase</fullName>
    </submittedName>
</protein>
<name>A0A4S3B3Q0_9ENTE</name>
<evidence type="ECO:0000313" key="3">
    <source>
        <dbReference type="Proteomes" id="UP000310506"/>
    </source>
</evidence>
<proteinExistence type="predicted"/>
<comment type="caution">
    <text evidence="2">The sequence shown here is derived from an EMBL/GenBank/DDBJ whole genome shotgun (WGS) entry which is preliminary data.</text>
</comment>
<keyword evidence="2" id="KW-0378">Hydrolase</keyword>
<dbReference type="SUPFAM" id="SSF53474">
    <property type="entry name" value="alpha/beta-Hydrolases"/>
    <property type="match status" value="1"/>
</dbReference>
<feature type="domain" description="AB hydrolase-1" evidence="1">
    <location>
        <begin position="76"/>
        <end position="183"/>
    </location>
</feature>
<dbReference type="InterPro" id="IPR029058">
    <property type="entry name" value="AB_hydrolase_fold"/>
</dbReference>
<dbReference type="Pfam" id="PF00561">
    <property type="entry name" value="Abhydrolase_1"/>
    <property type="match status" value="1"/>
</dbReference>
<dbReference type="AlphaFoldDB" id="A0A4S3B3Q0"/>
<sequence>MKTNQIKKPLWKRIIKVIMMILAGLFILLAVTLTTTTIIHRVSLNKEANQIKPYGKQIPVFDGKINVVDEGKGDQVIVLLPGQGTASPYYDFKPLIDDLKKENRVVTIEPFGYGLSTQTKRPRTIENYTEELHAVTEKLGLKKYIVMGHSITGLYAVNYAQTYASEMQGFIGIDTSTPEQPWPGIDMTFFDLLKSTGIFRAVIATNPTKNLGIAEDDPNFEQIRLVTMKNMSSRNMAEELQELSNSFPNSRGLKYPKNMPVLLFVARSENAMENWLKLHEQQIEGLDHGKVIELDGPHYLHHEQEETIYKESEDFIQNVIQKQS</sequence>
<dbReference type="Gene3D" id="3.40.50.1820">
    <property type="entry name" value="alpha/beta hydrolase"/>
    <property type="match status" value="1"/>
</dbReference>
<dbReference type="RefSeq" id="WP_136136342.1">
    <property type="nucleotide sequence ID" value="NZ_SDGV01000008.1"/>
</dbReference>
<dbReference type="PANTHER" id="PTHR43798:SF33">
    <property type="entry name" value="HYDROLASE, PUTATIVE (AFU_ORTHOLOGUE AFUA_2G14860)-RELATED"/>
    <property type="match status" value="1"/>
</dbReference>
<organism evidence="2 3">
    <name type="scientific">Vagococcus silagei</name>
    <dbReference type="NCBI Taxonomy" id="2508885"/>
    <lineage>
        <taxon>Bacteria</taxon>
        <taxon>Bacillati</taxon>
        <taxon>Bacillota</taxon>
        <taxon>Bacilli</taxon>
        <taxon>Lactobacillales</taxon>
        <taxon>Enterococcaceae</taxon>
        <taxon>Vagococcus</taxon>
    </lineage>
</organism>
<evidence type="ECO:0000313" key="2">
    <source>
        <dbReference type="EMBL" id="THB61764.1"/>
    </source>
</evidence>
<gene>
    <name evidence="2" type="ORF">ESZ54_03720</name>
</gene>
<reference evidence="2 3" key="1">
    <citation type="submission" date="2019-01" db="EMBL/GenBank/DDBJ databases">
        <title>Vagococcus silagei sp. nov. isolated from brewer's grain.</title>
        <authorList>
            <person name="Guu J.-R."/>
        </authorList>
    </citation>
    <scope>NUCLEOTIDE SEQUENCE [LARGE SCALE GENOMIC DNA]</scope>
    <source>
        <strain evidence="2 3">2B-2</strain>
    </source>
</reference>
<dbReference type="GO" id="GO:0016787">
    <property type="term" value="F:hydrolase activity"/>
    <property type="evidence" value="ECO:0007669"/>
    <property type="project" value="UniProtKB-KW"/>
</dbReference>
<dbReference type="PANTHER" id="PTHR43798">
    <property type="entry name" value="MONOACYLGLYCEROL LIPASE"/>
    <property type="match status" value="1"/>
</dbReference>
<dbReference type="InterPro" id="IPR050266">
    <property type="entry name" value="AB_hydrolase_sf"/>
</dbReference>
<dbReference type="InterPro" id="IPR000073">
    <property type="entry name" value="AB_hydrolase_1"/>
</dbReference>
<dbReference type="Proteomes" id="UP000310506">
    <property type="component" value="Unassembled WGS sequence"/>
</dbReference>
<dbReference type="OrthoDB" id="1817159at2"/>